<dbReference type="EMBL" id="JBHSLC010000114">
    <property type="protein sequence ID" value="MFC5359456.1"/>
    <property type="molecule type" value="Genomic_DNA"/>
</dbReference>
<evidence type="ECO:0000313" key="1">
    <source>
        <dbReference type="EMBL" id="MFC5359456.1"/>
    </source>
</evidence>
<proteinExistence type="predicted"/>
<dbReference type="Proteomes" id="UP001596166">
    <property type="component" value="Unassembled WGS sequence"/>
</dbReference>
<sequence>MTYGAQQMAVQFRVLGVPALYTPPTGDSIPCRAIRATQPLRFGTIDLPVEGACFDLLRSEVAPAVGGTFTVGGATYSVDIPPIPFPVDHDPEGLRARLLCGWGTSATFRATTGNQNTLNPPTGSGWIVATAAPAGASTVSIKATLTTGQLLTGDRAVIGGEAFAITAPVSAAGNVFANVPLDRALPAPVAAGAPAAFSFACDRPLKAAVRSFEAGQLLGGIVVGDQRLIVPQVTLDVAGVPVEPSAAHSVLIGAQRWRVKTAVAARQAGVAVLWDLHVGA</sequence>
<organism evidence="1 2">
    <name type="scientific">Azospirillum himalayense</name>
    <dbReference type="NCBI Taxonomy" id="654847"/>
    <lineage>
        <taxon>Bacteria</taxon>
        <taxon>Pseudomonadati</taxon>
        <taxon>Pseudomonadota</taxon>
        <taxon>Alphaproteobacteria</taxon>
        <taxon>Rhodospirillales</taxon>
        <taxon>Azospirillaceae</taxon>
        <taxon>Azospirillum</taxon>
    </lineage>
</organism>
<reference evidence="2" key="1">
    <citation type="journal article" date="2019" name="Int. J. Syst. Evol. Microbiol.">
        <title>The Global Catalogue of Microorganisms (GCM) 10K type strain sequencing project: providing services to taxonomists for standard genome sequencing and annotation.</title>
        <authorList>
            <consortium name="The Broad Institute Genomics Platform"/>
            <consortium name="The Broad Institute Genome Sequencing Center for Infectious Disease"/>
            <person name="Wu L."/>
            <person name="Ma J."/>
        </authorList>
    </citation>
    <scope>NUCLEOTIDE SEQUENCE [LARGE SCALE GENOMIC DNA]</scope>
    <source>
        <strain evidence="2">CCUG 58760</strain>
    </source>
</reference>
<keyword evidence="2" id="KW-1185">Reference proteome</keyword>
<gene>
    <name evidence="1" type="ORF">ACFPMG_31115</name>
</gene>
<name>A0ABW0GFA5_9PROT</name>
<comment type="caution">
    <text evidence="1">The sequence shown here is derived from an EMBL/GenBank/DDBJ whole genome shotgun (WGS) entry which is preliminary data.</text>
</comment>
<protein>
    <submittedName>
        <fullName evidence="1">Uncharacterized protein</fullName>
    </submittedName>
</protein>
<dbReference type="RefSeq" id="WP_376999497.1">
    <property type="nucleotide sequence ID" value="NZ_JBHSLC010000114.1"/>
</dbReference>
<dbReference type="InterPro" id="IPR008018">
    <property type="entry name" value="Phage_tail_attach_FII"/>
</dbReference>
<dbReference type="Pfam" id="PF05354">
    <property type="entry name" value="Phage_attach"/>
    <property type="match status" value="1"/>
</dbReference>
<evidence type="ECO:0000313" key="2">
    <source>
        <dbReference type="Proteomes" id="UP001596166"/>
    </source>
</evidence>
<accession>A0ABW0GFA5</accession>